<gene>
    <name evidence="2" type="primary">Rorc</name>
</gene>
<evidence type="ECO:0000313" key="1">
    <source>
        <dbReference type="Proteomes" id="UP001732720"/>
    </source>
</evidence>
<dbReference type="RefSeq" id="XP_073904192.1">
    <property type="nucleotide sequence ID" value="XM_074048091.1"/>
</dbReference>
<protein>
    <submittedName>
        <fullName evidence="2">Nuclear receptor ROR-gamma isoform X2</fullName>
    </submittedName>
</protein>
<sequence>MDRAPQRYHRASRELLAAKKTHTSQIEVIPCKICGDKSSGIHYGVITCEGCKGFFRRSQQCNVTYSCTRQQNCPIDRTSRNRCQHCRLQKCLALGMSRDAVKFGRMSKKQRDSLHAEVQKQLQQQQQQQQEEQVTKTPPSGGHGADTLTYTLGLSDGQLPLGASPDLPEASACPPGLLRASGSGLSYSNNLAKAELNGASCHLAYSPERRKAEGRESIYSRGSQLTPGRCGLHFEGPRHPGLGDPGQGLDGYCSPSFRSTPEAPYASLTEMEHLVQNVCKSYRETCQLRLEDLLRQRANLFSREEVTSYQRKSMWEMWERCAHRLTEAIQYVVEFAKRLSGFMELCQNDQIVLLKAGAMEVVLVRMCRAYNADNHTVFFEGKYGGVELFRALDRPGLQEKRKVEQLQYNLELAFHHHLCKTHRQGILAELPPKGKLRSLCSQHVEKLQIFQHLHPIVVQAAFPPLYKELFSTEIESPEGLSK</sequence>
<accession>A0AC58KH79</accession>
<evidence type="ECO:0000313" key="2">
    <source>
        <dbReference type="RefSeq" id="XP_073904192.1"/>
    </source>
</evidence>
<proteinExistence type="predicted"/>
<keyword evidence="2" id="KW-0675">Receptor</keyword>
<keyword evidence="1" id="KW-1185">Reference proteome</keyword>
<dbReference type="Proteomes" id="UP001732720">
    <property type="component" value="Chromosome 11"/>
</dbReference>
<reference evidence="2" key="1">
    <citation type="submission" date="2025-08" db="UniProtKB">
        <authorList>
            <consortium name="RefSeq"/>
        </authorList>
    </citation>
    <scope>IDENTIFICATION</scope>
</reference>
<name>A0AC58KH79_CASCN</name>
<organism evidence="1 2">
    <name type="scientific">Castor canadensis</name>
    <name type="common">American beaver</name>
    <dbReference type="NCBI Taxonomy" id="51338"/>
    <lineage>
        <taxon>Eukaryota</taxon>
        <taxon>Metazoa</taxon>
        <taxon>Chordata</taxon>
        <taxon>Craniata</taxon>
        <taxon>Vertebrata</taxon>
        <taxon>Euteleostomi</taxon>
        <taxon>Mammalia</taxon>
        <taxon>Eutheria</taxon>
        <taxon>Euarchontoglires</taxon>
        <taxon>Glires</taxon>
        <taxon>Rodentia</taxon>
        <taxon>Castorimorpha</taxon>
        <taxon>Castoridae</taxon>
        <taxon>Castor</taxon>
    </lineage>
</organism>